<dbReference type="InterPro" id="IPR056927">
    <property type="entry name" value="Phage_TAC"/>
</dbReference>
<dbReference type="AlphaFoldDB" id="A0A231GST7"/>
<accession>A0A231GST7</accession>
<dbReference type="Proteomes" id="UP000215506">
    <property type="component" value="Unassembled WGS sequence"/>
</dbReference>
<dbReference type="EMBL" id="NGAF01000085">
    <property type="protein sequence ID" value="OXR39690.1"/>
    <property type="molecule type" value="Genomic_DNA"/>
</dbReference>
<gene>
    <name evidence="2" type="ORF">B7C42_08236</name>
</gene>
<name>A0A231GST7_9NOCA</name>
<keyword evidence="3" id="KW-1185">Reference proteome</keyword>
<evidence type="ECO:0000313" key="3">
    <source>
        <dbReference type="Proteomes" id="UP000215506"/>
    </source>
</evidence>
<proteinExistence type="predicted"/>
<dbReference type="RefSeq" id="WP_143860646.1">
    <property type="nucleotide sequence ID" value="NZ_JAAXOR010000007.1"/>
</dbReference>
<dbReference type="Pfam" id="PF23781">
    <property type="entry name" value="Phage_TAC_16"/>
    <property type="match status" value="1"/>
</dbReference>
<evidence type="ECO:0000256" key="1">
    <source>
        <dbReference type="SAM" id="MobiDB-lite"/>
    </source>
</evidence>
<protein>
    <recommendedName>
        <fullName evidence="4">Tail assembly chaperone</fullName>
    </recommendedName>
</protein>
<reference evidence="2 3" key="1">
    <citation type="submission" date="2017-07" db="EMBL/GenBank/DDBJ databases">
        <title>First draft Genome Sequence of Nocardia cerradoensis isolated from human infection.</title>
        <authorList>
            <person name="Carrasco G."/>
        </authorList>
    </citation>
    <scope>NUCLEOTIDE SEQUENCE [LARGE SCALE GENOMIC DNA]</scope>
    <source>
        <strain evidence="2 3">CNM20130759</strain>
    </source>
</reference>
<evidence type="ECO:0000313" key="2">
    <source>
        <dbReference type="EMBL" id="OXR39690.1"/>
    </source>
</evidence>
<feature type="region of interest" description="Disordered" evidence="1">
    <location>
        <begin position="51"/>
        <end position="88"/>
    </location>
</feature>
<comment type="caution">
    <text evidence="2">The sequence shown here is derived from an EMBL/GenBank/DDBJ whole genome shotgun (WGS) entry which is preliminary data.</text>
</comment>
<sequence length="209" mass="23289">MATTEPPHGIEDLAGQVNDINVEEERAQIAAERAKVAAERAALEHEQALVRQRRVREDQQQPTVLEPSGEPVAQEPAPRSYTPAVVDSDGGEFEVDVETGEVIRDSFGQPIPKWKHQTVELDGEIIQVRKPAPQALQAFSMAISKYAPPQIQMDMANLFVKNHISPLSYGRLLARMMDPEESFTMEDFGRLIEKIATLDTARPIEPSRP</sequence>
<evidence type="ECO:0008006" key="4">
    <source>
        <dbReference type="Google" id="ProtNLM"/>
    </source>
</evidence>
<organism evidence="2 3">
    <name type="scientific">Nocardia cerradoensis</name>
    <dbReference type="NCBI Taxonomy" id="85688"/>
    <lineage>
        <taxon>Bacteria</taxon>
        <taxon>Bacillati</taxon>
        <taxon>Actinomycetota</taxon>
        <taxon>Actinomycetes</taxon>
        <taxon>Mycobacteriales</taxon>
        <taxon>Nocardiaceae</taxon>
        <taxon>Nocardia</taxon>
    </lineage>
</organism>